<evidence type="ECO:0000256" key="10">
    <source>
        <dbReference type="ARBA" id="ARBA00029986"/>
    </source>
</evidence>
<dbReference type="GO" id="GO:0043335">
    <property type="term" value="P:protein unfolding"/>
    <property type="evidence" value="ECO:0007669"/>
    <property type="project" value="TreeGrafter"/>
</dbReference>
<dbReference type="AlphaFoldDB" id="A0A1H3LJD3"/>
<protein>
    <recommendedName>
        <fullName evidence="4 11">Trigger factor</fullName>
        <shortName evidence="11">TF</shortName>
        <ecNumber evidence="3 11">5.2.1.8</ecNumber>
    </recommendedName>
    <alternativeName>
        <fullName evidence="10 11">PPIase</fullName>
    </alternativeName>
</protein>
<keyword evidence="5 11" id="KW-0132">Cell division</keyword>
<comment type="domain">
    <text evidence="11">Consists of 3 domains; the N-terminus binds the ribosome, the middle domain has PPIase activity, while the C-terminus has intrinsic chaperone activity on its own.</text>
</comment>
<evidence type="ECO:0000256" key="11">
    <source>
        <dbReference type="HAMAP-Rule" id="MF_00303"/>
    </source>
</evidence>
<keyword evidence="8 11" id="KW-0413">Isomerase</keyword>
<dbReference type="EC" id="5.2.1.8" evidence="3 11"/>
<evidence type="ECO:0000259" key="14">
    <source>
        <dbReference type="PROSITE" id="PS50059"/>
    </source>
</evidence>
<evidence type="ECO:0000313" key="16">
    <source>
        <dbReference type="Proteomes" id="UP000198640"/>
    </source>
</evidence>
<dbReference type="GO" id="GO:0051083">
    <property type="term" value="P:'de novo' cotranslational protein folding"/>
    <property type="evidence" value="ECO:0007669"/>
    <property type="project" value="TreeGrafter"/>
</dbReference>
<reference evidence="15 16" key="1">
    <citation type="submission" date="2016-10" db="EMBL/GenBank/DDBJ databases">
        <authorList>
            <person name="de Groot N.N."/>
        </authorList>
    </citation>
    <scope>NUCLEOTIDE SEQUENCE [LARGE SCALE GENOMIC DNA]</scope>
    <source>
        <strain evidence="15 16">Nm1</strain>
    </source>
</reference>
<feature type="domain" description="PPIase FKBP-type" evidence="14">
    <location>
        <begin position="162"/>
        <end position="222"/>
    </location>
</feature>
<dbReference type="GO" id="GO:0015031">
    <property type="term" value="P:protein transport"/>
    <property type="evidence" value="ECO:0007669"/>
    <property type="project" value="UniProtKB-UniRule"/>
</dbReference>
<dbReference type="Proteomes" id="UP000198640">
    <property type="component" value="Unassembled WGS sequence"/>
</dbReference>
<comment type="function">
    <text evidence="11">Involved in protein export. Acts as a chaperone by maintaining the newly synthesized protein in an open conformation. Functions as a peptidyl-prolyl cis-trans isomerase.</text>
</comment>
<evidence type="ECO:0000256" key="5">
    <source>
        <dbReference type="ARBA" id="ARBA00022618"/>
    </source>
</evidence>
<evidence type="ECO:0000256" key="12">
    <source>
        <dbReference type="PROSITE-ProRule" id="PRU00277"/>
    </source>
</evidence>
<dbReference type="Pfam" id="PF05698">
    <property type="entry name" value="Trigger_C"/>
    <property type="match status" value="1"/>
</dbReference>
<dbReference type="OrthoDB" id="9767721at2"/>
<proteinExistence type="inferred from homology"/>
<dbReference type="InterPro" id="IPR005215">
    <property type="entry name" value="Trig_fac"/>
</dbReference>
<dbReference type="GO" id="GO:0043022">
    <property type="term" value="F:ribosome binding"/>
    <property type="evidence" value="ECO:0007669"/>
    <property type="project" value="TreeGrafter"/>
</dbReference>
<dbReference type="PANTHER" id="PTHR30560">
    <property type="entry name" value="TRIGGER FACTOR CHAPERONE AND PEPTIDYL-PROLYL CIS/TRANS ISOMERASE"/>
    <property type="match status" value="1"/>
</dbReference>
<keyword evidence="11" id="KW-0963">Cytoplasm</keyword>
<evidence type="ECO:0000256" key="3">
    <source>
        <dbReference type="ARBA" id="ARBA00013194"/>
    </source>
</evidence>
<dbReference type="InterPro" id="IPR008881">
    <property type="entry name" value="Trigger_fac_ribosome-bd_bac"/>
</dbReference>
<evidence type="ECO:0000256" key="4">
    <source>
        <dbReference type="ARBA" id="ARBA00016902"/>
    </source>
</evidence>
<evidence type="ECO:0000256" key="9">
    <source>
        <dbReference type="ARBA" id="ARBA00023306"/>
    </source>
</evidence>
<dbReference type="Pfam" id="PF05697">
    <property type="entry name" value="Trigger_N"/>
    <property type="match status" value="1"/>
</dbReference>
<dbReference type="Gene3D" id="3.10.50.40">
    <property type="match status" value="1"/>
</dbReference>
<dbReference type="GO" id="GO:0051301">
    <property type="term" value="P:cell division"/>
    <property type="evidence" value="ECO:0007669"/>
    <property type="project" value="UniProtKB-KW"/>
</dbReference>
<evidence type="ECO:0000313" key="15">
    <source>
        <dbReference type="EMBL" id="SDY64657.1"/>
    </source>
</evidence>
<evidence type="ECO:0000256" key="1">
    <source>
        <dbReference type="ARBA" id="ARBA00000971"/>
    </source>
</evidence>
<gene>
    <name evidence="11" type="primary">tig</name>
    <name evidence="15" type="ORF">SAMN05421881_10509</name>
</gene>
<dbReference type="SUPFAM" id="SSF102735">
    <property type="entry name" value="Trigger factor ribosome-binding domain"/>
    <property type="match status" value="1"/>
</dbReference>
<keyword evidence="9 11" id="KW-0131">Cell cycle</keyword>
<dbReference type="PIRSF" id="PIRSF003095">
    <property type="entry name" value="Trigger_factor"/>
    <property type="match status" value="1"/>
</dbReference>
<dbReference type="RefSeq" id="WP_090415015.1">
    <property type="nucleotide sequence ID" value="NZ_FNOY01000050.1"/>
</dbReference>
<dbReference type="InterPro" id="IPR027304">
    <property type="entry name" value="Trigger_fact/SurA_dom_sf"/>
</dbReference>
<dbReference type="HAMAP" id="MF_00303">
    <property type="entry name" value="Trigger_factor_Tig"/>
    <property type="match status" value="1"/>
</dbReference>
<name>A0A1H3LJD3_9PROT</name>
<accession>A0A1H3LJD3</accession>
<dbReference type="InterPro" id="IPR046357">
    <property type="entry name" value="PPIase_dom_sf"/>
</dbReference>
<keyword evidence="7 11" id="KW-0143">Chaperone</keyword>
<dbReference type="SUPFAM" id="SSF54534">
    <property type="entry name" value="FKBP-like"/>
    <property type="match status" value="1"/>
</dbReference>
<keyword evidence="16" id="KW-1185">Reference proteome</keyword>
<comment type="subcellular location">
    <subcellularLocation>
        <location evidence="11">Cytoplasm</location>
    </subcellularLocation>
    <text evidence="11">About half TF is bound to the ribosome near the polypeptide exit tunnel while the other half is free in the cytoplasm.</text>
</comment>
<dbReference type="SUPFAM" id="SSF109998">
    <property type="entry name" value="Triger factor/SurA peptide-binding domain-like"/>
    <property type="match status" value="1"/>
</dbReference>
<evidence type="ECO:0000256" key="7">
    <source>
        <dbReference type="ARBA" id="ARBA00023186"/>
    </source>
</evidence>
<dbReference type="STRING" id="44576.SAMN05421881_10509"/>
<comment type="catalytic activity">
    <reaction evidence="1 11 12">
        <text>[protein]-peptidylproline (omega=180) = [protein]-peptidylproline (omega=0)</text>
        <dbReference type="Rhea" id="RHEA:16237"/>
        <dbReference type="Rhea" id="RHEA-COMP:10747"/>
        <dbReference type="Rhea" id="RHEA-COMP:10748"/>
        <dbReference type="ChEBI" id="CHEBI:83833"/>
        <dbReference type="ChEBI" id="CHEBI:83834"/>
        <dbReference type="EC" id="5.2.1.8"/>
    </reaction>
</comment>
<dbReference type="InterPro" id="IPR037041">
    <property type="entry name" value="Trigger_fac_C_sf"/>
</dbReference>
<dbReference type="Pfam" id="PF00254">
    <property type="entry name" value="FKBP_C"/>
    <property type="match status" value="1"/>
</dbReference>
<dbReference type="PANTHER" id="PTHR30560:SF3">
    <property type="entry name" value="TRIGGER FACTOR-LIKE PROTEIN TIG, CHLOROPLASTIC"/>
    <property type="match status" value="1"/>
</dbReference>
<sequence>MQTQVETSNPLERSLEFSISRDKVQAEVDDRLKRLAPKVRVQGFRPGKVPLKIVAQQHGLQIHQEVLGEMLQKAFSEAVKKEGFQVAGTPNFEAKNFAENGADYEFSVNFEVYPDFELGDFSAITVNKPVLQIGEAEVQKTVDLLRKQRASFETVDRPAQLGDRVNIDYRGQLDGQDFAGGQADDYSVVLGEGNLLKDFETPVVGMSAGQEKTFDMTFPADYPGKEVAGKTVSFTVKLNRVDAPKLPDIDSDFAKLLGVPDGDVTKMQEEIRANLQREAGQRVHAKVKEQIMQALLDRISIQAPQALIQQEIDRLIEEIRDAQAARGLRNKELDIPREAFQEKAERRVKLGLILGKLIKTHELSAKPEQVRRFVEEYAQSYENPQEVVKWHYASPDRLRDIEPIVLEDNVVSWILERANIVDQSITFEELMGHPYAANV</sequence>
<dbReference type="Gene3D" id="1.10.3120.10">
    <property type="entry name" value="Trigger factor, C-terminal domain"/>
    <property type="match status" value="1"/>
</dbReference>
<dbReference type="GO" id="GO:0003755">
    <property type="term" value="F:peptidyl-prolyl cis-trans isomerase activity"/>
    <property type="evidence" value="ECO:0007669"/>
    <property type="project" value="UniProtKB-UniRule"/>
</dbReference>
<comment type="similarity">
    <text evidence="2 11 13">Belongs to the FKBP-type PPIase family. Tig subfamily.</text>
</comment>
<evidence type="ECO:0000256" key="2">
    <source>
        <dbReference type="ARBA" id="ARBA00005464"/>
    </source>
</evidence>
<keyword evidence="6 11" id="KW-0697">Rotamase</keyword>
<dbReference type="PROSITE" id="PS50059">
    <property type="entry name" value="FKBP_PPIASE"/>
    <property type="match status" value="1"/>
</dbReference>
<dbReference type="InterPro" id="IPR001179">
    <property type="entry name" value="PPIase_FKBP_dom"/>
</dbReference>
<evidence type="ECO:0000256" key="13">
    <source>
        <dbReference type="RuleBase" id="RU003914"/>
    </source>
</evidence>
<dbReference type="InterPro" id="IPR036611">
    <property type="entry name" value="Trigger_fac_ribosome-bd_sf"/>
</dbReference>
<dbReference type="EMBL" id="FNOY01000050">
    <property type="protein sequence ID" value="SDY64657.1"/>
    <property type="molecule type" value="Genomic_DNA"/>
</dbReference>
<dbReference type="Gene3D" id="3.30.70.1050">
    <property type="entry name" value="Trigger factor ribosome-binding domain"/>
    <property type="match status" value="1"/>
</dbReference>
<dbReference type="GO" id="GO:0044183">
    <property type="term" value="F:protein folding chaperone"/>
    <property type="evidence" value="ECO:0007669"/>
    <property type="project" value="TreeGrafter"/>
</dbReference>
<dbReference type="GO" id="GO:0005737">
    <property type="term" value="C:cytoplasm"/>
    <property type="evidence" value="ECO:0007669"/>
    <property type="project" value="UniProtKB-SubCell"/>
</dbReference>
<dbReference type="InterPro" id="IPR008880">
    <property type="entry name" value="Trigger_fac_C"/>
</dbReference>
<dbReference type="FunFam" id="3.10.50.40:FF:000001">
    <property type="entry name" value="Trigger factor"/>
    <property type="match status" value="1"/>
</dbReference>
<evidence type="ECO:0000256" key="6">
    <source>
        <dbReference type="ARBA" id="ARBA00023110"/>
    </source>
</evidence>
<organism evidence="15 16">
    <name type="scientific">Nitrosomonas halophila</name>
    <dbReference type="NCBI Taxonomy" id="44576"/>
    <lineage>
        <taxon>Bacteria</taxon>
        <taxon>Pseudomonadati</taxon>
        <taxon>Pseudomonadota</taxon>
        <taxon>Betaproteobacteria</taxon>
        <taxon>Nitrosomonadales</taxon>
        <taxon>Nitrosomonadaceae</taxon>
        <taxon>Nitrosomonas</taxon>
    </lineage>
</organism>
<evidence type="ECO:0000256" key="8">
    <source>
        <dbReference type="ARBA" id="ARBA00023235"/>
    </source>
</evidence>
<dbReference type="NCBIfam" id="TIGR00115">
    <property type="entry name" value="tig"/>
    <property type="match status" value="1"/>
</dbReference>